<dbReference type="Proteomes" id="UP000035540">
    <property type="component" value="Chromosome"/>
</dbReference>
<reference evidence="18" key="2">
    <citation type="submission" date="2015-05" db="EMBL/GenBank/DDBJ databases">
        <title>Complete genome sequence of Corynebacterium testudinoris DSM 44614, recovered from necrotic lesions in the mouth of a tortoise.</title>
        <authorList>
            <person name="Ruckert C."/>
            <person name="Albersmeier A."/>
            <person name="Winkler A."/>
            <person name="Tauch A."/>
        </authorList>
    </citation>
    <scope>NUCLEOTIDE SEQUENCE [LARGE SCALE GENOMIC DNA]</scope>
    <source>
        <strain evidence="18">DSM 44614</strain>
    </source>
</reference>
<keyword evidence="12" id="KW-0411">Iron-sulfur</keyword>
<dbReference type="InterPro" id="IPR051329">
    <property type="entry name" value="NIR_SIR_4Fe-4S"/>
</dbReference>
<feature type="domain" description="Nitrite/sulphite reductase 4Fe-4S" evidence="15">
    <location>
        <begin position="429"/>
        <end position="567"/>
    </location>
</feature>
<comment type="catalytic activity">
    <reaction evidence="13">
        <text>hydrogen sulfide + 6 oxidized [2Fe-2S]-[ferredoxin] + 3 H2O = sulfite + 6 reduced [2Fe-2S]-[ferredoxin] + 7 H(+)</text>
        <dbReference type="Rhea" id="RHEA:23132"/>
        <dbReference type="Rhea" id="RHEA-COMP:10000"/>
        <dbReference type="Rhea" id="RHEA-COMP:10001"/>
        <dbReference type="ChEBI" id="CHEBI:15377"/>
        <dbReference type="ChEBI" id="CHEBI:15378"/>
        <dbReference type="ChEBI" id="CHEBI:17359"/>
        <dbReference type="ChEBI" id="CHEBI:29919"/>
        <dbReference type="ChEBI" id="CHEBI:33737"/>
        <dbReference type="ChEBI" id="CHEBI:33738"/>
        <dbReference type="EC" id="1.8.7.1"/>
    </reaction>
</comment>
<keyword evidence="11" id="KW-0408">Iron</keyword>
<feature type="compositionally biased region" description="Basic and acidic residues" evidence="14">
    <location>
        <begin position="24"/>
        <end position="43"/>
    </location>
</feature>
<dbReference type="InterPro" id="IPR045854">
    <property type="entry name" value="NO2/SO3_Rdtase_4Fe4S_sf"/>
</dbReference>
<evidence type="ECO:0000259" key="15">
    <source>
        <dbReference type="Pfam" id="PF01077"/>
    </source>
</evidence>
<evidence type="ECO:0000259" key="16">
    <source>
        <dbReference type="Pfam" id="PF03460"/>
    </source>
</evidence>
<evidence type="ECO:0000256" key="1">
    <source>
        <dbReference type="ARBA" id="ARBA00001929"/>
    </source>
</evidence>
<evidence type="ECO:0000256" key="11">
    <source>
        <dbReference type="ARBA" id="ARBA00023004"/>
    </source>
</evidence>
<feature type="domain" description="Nitrite/Sulfite reductase ferredoxin-like" evidence="16">
    <location>
        <begin position="352"/>
        <end position="417"/>
    </location>
</feature>
<evidence type="ECO:0000256" key="13">
    <source>
        <dbReference type="ARBA" id="ARBA00049518"/>
    </source>
</evidence>
<dbReference type="OrthoDB" id="3189055at2"/>
<evidence type="ECO:0000256" key="5">
    <source>
        <dbReference type="ARBA" id="ARBA00012353"/>
    </source>
</evidence>
<dbReference type="PANTHER" id="PTHR32439">
    <property type="entry name" value="FERREDOXIN--NITRITE REDUCTASE, CHLOROPLASTIC"/>
    <property type="match status" value="1"/>
</dbReference>
<name>A0A0G3HFB9_9CORY</name>
<feature type="domain" description="Nitrite/Sulfite reductase ferredoxin-like" evidence="16">
    <location>
        <begin position="103"/>
        <end position="167"/>
    </location>
</feature>
<protein>
    <recommendedName>
        <fullName evidence="5">assimilatory sulfite reductase (ferredoxin)</fullName>
        <ecNumber evidence="5">1.8.7.1</ecNumber>
    </recommendedName>
</protein>
<dbReference type="STRING" id="136857.CTEST_12175"/>
<dbReference type="InterPro" id="IPR036136">
    <property type="entry name" value="Nit/Sulf_reduc_fer-like_dom_sf"/>
</dbReference>
<evidence type="ECO:0000256" key="9">
    <source>
        <dbReference type="ARBA" id="ARBA00022784"/>
    </source>
</evidence>
<evidence type="ECO:0000313" key="17">
    <source>
        <dbReference type="EMBL" id="AKK09842.1"/>
    </source>
</evidence>
<reference evidence="17 18" key="1">
    <citation type="journal article" date="2015" name="Genome Announc.">
        <title>Complete Genome Sequence of the Type Strain Corynebacterium testudinoris DSM 44614, Recovered from Necrotic Lesions in the Mouth of a Tortoise.</title>
        <authorList>
            <person name="Ruckert C."/>
            <person name="Kriete M."/>
            <person name="Jaenicke S."/>
            <person name="Winkler A."/>
            <person name="Tauch A."/>
        </authorList>
    </citation>
    <scope>NUCLEOTIDE SEQUENCE [LARGE SCALE GENOMIC DNA]</scope>
    <source>
        <strain evidence="17 18">DSM 44614</strain>
    </source>
</reference>
<dbReference type="SUPFAM" id="SSF56014">
    <property type="entry name" value="Nitrite and sulphite reductase 4Fe-4S domain-like"/>
    <property type="match status" value="2"/>
</dbReference>
<keyword evidence="10 17" id="KW-0560">Oxidoreductase</keyword>
<accession>A0A0G3HFB9</accession>
<comment type="cofactor">
    <cofactor evidence="1">
        <name>siroheme</name>
        <dbReference type="ChEBI" id="CHEBI:60052"/>
    </cofactor>
</comment>
<keyword evidence="6" id="KW-0004">4Fe-4S</keyword>
<dbReference type="GO" id="GO:0050311">
    <property type="term" value="F:sulfite reductase (ferredoxin) activity"/>
    <property type="evidence" value="ECO:0007669"/>
    <property type="project" value="UniProtKB-EC"/>
</dbReference>
<feature type="domain" description="Nitrite/sulphite reductase 4Fe-4S" evidence="15">
    <location>
        <begin position="177"/>
        <end position="331"/>
    </location>
</feature>
<evidence type="ECO:0000256" key="4">
    <source>
        <dbReference type="ARBA" id="ARBA00010429"/>
    </source>
</evidence>
<comment type="cofactor">
    <cofactor evidence="2">
        <name>[4Fe-4S] cluster</name>
        <dbReference type="ChEBI" id="CHEBI:49883"/>
    </cofactor>
</comment>
<dbReference type="InterPro" id="IPR005117">
    <property type="entry name" value="NiRdtase/SiRdtase_haem-b_fer"/>
</dbReference>
<dbReference type="Pfam" id="PF01077">
    <property type="entry name" value="NIR_SIR"/>
    <property type="match status" value="2"/>
</dbReference>
<dbReference type="PROSITE" id="PS00365">
    <property type="entry name" value="NIR_SIR"/>
    <property type="match status" value="1"/>
</dbReference>
<dbReference type="FunFam" id="3.30.413.10:FF:000013">
    <property type="entry name" value="Sulfite reductase [ferredoxin]"/>
    <property type="match status" value="1"/>
</dbReference>
<proteinExistence type="inferred from homology"/>
<evidence type="ECO:0000256" key="7">
    <source>
        <dbReference type="ARBA" id="ARBA00022617"/>
    </source>
</evidence>
<dbReference type="EC" id="1.8.7.1" evidence="5"/>
<dbReference type="InterPro" id="IPR006067">
    <property type="entry name" value="NO2/SO3_Rdtase_4Fe4S_dom"/>
</dbReference>
<dbReference type="GO" id="GO:0020037">
    <property type="term" value="F:heme binding"/>
    <property type="evidence" value="ECO:0007669"/>
    <property type="project" value="InterPro"/>
</dbReference>
<dbReference type="GO" id="GO:0046872">
    <property type="term" value="F:metal ion binding"/>
    <property type="evidence" value="ECO:0007669"/>
    <property type="project" value="UniProtKB-KW"/>
</dbReference>
<comment type="function">
    <text evidence="3">Catalyzes the reduction of sulfite to sulfide, a step in the biosynthesis of sulfur-containing amino acids and cofactors.</text>
</comment>
<evidence type="ECO:0000256" key="6">
    <source>
        <dbReference type="ARBA" id="ARBA00022485"/>
    </source>
</evidence>
<keyword evidence="18" id="KW-1185">Reference proteome</keyword>
<feature type="region of interest" description="Disordered" evidence="14">
    <location>
        <begin position="1"/>
        <end position="43"/>
    </location>
</feature>
<evidence type="ECO:0000256" key="14">
    <source>
        <dbReference type="SAM" id="MobiDB-lite"/>
    </source>
</evidence>
<dbReference type="KEGG" id="cted:CTEST_12175"/>
<dbReference type="EMBL" id="CP011545">
    <property type="protein sequence ID" value="AKK09842.1"/>
    <property type="molecule type" value="Genomic_DNA"/>
</dbReference>
<keyword evidence="7" id="KW-0349">Heme</keyword>
<evidence type="ECO:0000256" key="12">
    <source>
        <dbReference type="ARBA" id="ARBA00023014"/>
    </source>
</evidence>
<dbReference type="RefSeq" id="WP_047254449.1">
    <property type="nucleotide sequence ID" value="NZ_CP011545.1"/>
</dbReference>
<dbReference type="PATRIC" id="fig|136857.5.peg.2405"/>
<dbReference type="SUPFAM" id="SSF55124">
    <property type="entry name" value="Nitrite/Sulfite reductase N-terminal domain-like"/>
    <property type="match status" value="2"/>
</dbReference>
<dbReference type="Pfam" id="PF03460">
    <property type="entry name" value="NIR_SIR_ferr"/>
    <property type="match status" value="2"/>
</dbReference>
<dbReference type="PRINTS" id="PR00397">
    <property type="entry name" value="SIROHAEM"/>
</dbReference>
<dbReference type="AlphaFoldDB" id="A0A0G3HFB9"/>
<evidence type="ECO:0000256" key="2">
    <source>
        <dbReference type="ARBA" id="ARBA00001966"/>
    </source>
</evidence>
<evidence type="ECO:0000313" key="18">
    <source>
        <dbReference type="Proteomes" id="UP000035540"/>
    </source>
</evidence>
<dbReference type="Gene3D" id="3.30.413.10">
    <property type="entry name" value="Sulfite Reductase Hemoprotein, domain 1"/>
    <property type="match status" value="2"/>
</dbReference>
<evidence type="ECO:0000256" key="10">
    <source>
        <dbReference type="ARBA" id="ARBA00023002"/>
    </source>
</evidence>
<gene>
    <name evidence="17" type="primary">sir2</name>
    <name evidence="17" type="ORF">CTEST_12175</name>
</gene>
<sequence>MAPTATVTEARGKAGAVKRPARAKKPEGQWKIDGRSPLNHAEEVKQEEDALAVKQRVIDVYSQQGFDSIPADDLNPRFKWLGIYTQRRQDLGGELTGQVPDDQLQDKYLMMRVRFDGGLASPERLRVVGEISRDYARSTADFTDRQNIQLHWIRIEDVPAIWDRLESVGLTTLLGCGDVPRIILGSPVAGVSAEEIIDATPAIERIQQELLPNPEFHNLPRKFKSAISGHSRQDVTHEIQDICFVGSVHPEHGPGFECFVGGGLSTNPMIAQSLGAWIPLDEVPDVWAGVARIFRDYGFRRLRNRARLKFLVAQWGIEKFREVLETEYLGRPLIDGPHQPINPGYRDHIGAHPQKDGKFYLGVKPTVGHTTGEQLIAIADVAERFGIERIRTTAEKELLFLDVERTDLTALSDALDETGLFSKPSEWRRNIISCTGLEFCKLAHATTKARAVELVDELEDRIGDIDVPVRIALNGCPNSCARTQVADIGFKGQTVTDDQGNRVEGFQVHLGGSMNINANFGRKVKGHKVIADEVGNYVVRVVEHFKQQRHEEETFQEWVQRADEEDLK</sequence>
<comment type="similarity">
    <text evidence="4">Belongs to the nitrite and sulfite reductase 4Fe-4S domain family.</text>
</comment>
<evidence type="ECO:0000256" key="3">
    <source>
        <dbReference type="ARBA" id="ARBA00003247"/>
    </source>
</evidence>
<dbReference type="GO" id="GO:0051539">
    <property type="term" value="F:4 iron, 4 sulfur cluster binding"/>
    <property type="evidence" value="ECO:0007669"/>
    <property type="project" value="UniProtKB-KW"/>
</dbReference>
<keyword evidence="8" id="KW-0479">Metal-binding</keyword>
<dbReference type="FunFam" id="3.30.413.10:FF:000009">
    <property type="entry name" value="Sulfite reductase [ferredoxin]"/>
    <property type="match status" value="1"/>
</dbReference>
<dbReference type="InterPro" id="IPR006066">
    <property type="entry name" value="NO2/SO3_Rdtase_FeS/sirohaem_BS"/>
</dbReference>
<keyword evidence="9" id="KW-0883">Thioether bond</keyword>
<dbReference type="Gene3D" id="3.90.480.20">
    <property type="match status" value="1"/>
</dbReference>
<dbReference type="PANTHER" id="PTHR32439:SF0">
    <property type="entry name" value="FERREDOXIN--NITRITE REDUCTASE, CHLOROPLASTIC"/>
    <property type="match status" value="1"/>
</dbReference>
<organism evidence="17 18">
    <name type="scientific">Corynebacterium testudinoris</name>
    <dbReference type="NCBI Taxonomy" id="136857"/>
    <lineage>
        <taxon>Bacteria</taxon>
        <taxon>Bacillati</taxon>
        <taxon>Actinomycetota</taxon>
        <taxon>Actinomycetes</taxon>
        <taxon>Mycobacteriales</taxon>
        <taxon>Corynebacteriaceae</taxon>
        <taxon>Corynebacterium</taxon>
    </lineage>
</organism>
<evidence type="ECO:0000256" key="8">
    <source>
        <dbReference type="ARBA" id="ARBA00022723"/>
    </source>
</evidence>